<dbReference type="PANTHER" id="PTHR43584:SF8">
    <property type="entry name" value="N-ACETYLMURAMATE ALPHA-1-PHOSPHATE URIDYLYLTRANSFERASE"/>
    <property type="match status" value="1"/>
</dbReference>
<evidence type="ECO:0000256" key="2">
    <source>
        <dbReference type="ARBA" id="ARBA00022695"/>
    </source>
</evidence>
<comment type="caution">
    <text evidence="5">The sequence shown here is derived from an EMBL/GenBank/DDBJ whole genome shotgun (WGS) entry which is preliminary data.</text>
</comment>
<evidence type="ECO:0000313" key="5">
    <source>
        <dbReference type="EMBL" id="EWH09495.1"/>
    </source>
</evidence>
<keyword evidence="1 5" id="KW-0808">Transferase</keyword>
<dbReference type="RefSeq" id="WP_035015136.1">
    <property type="nucleotide sequence ID" value="NZ_ARZY01000023.1"/>
</dbReference>
<dbReference type="AlphaFoldDB" id="W7QW37"/>
<evidence type="ECO:0000256" key="3">
    <source>
        <dbReference type="ARBA" id="ARBA00022842"/>
    </source>
</evidence>
<dbReference type="InterPro" id="IPR050065">
    <property type="entry name" value="GlmU-like"/>
</dbReference>
<dbReference type="eggNOG" id="COG1213">
    <property type="taxonomic scope" value="Bacteria"/>
</dbReference>
<dbReference type="OrthoDB" id="9788272at2"/>
<dbReference type="InterPro" id="IPR025877">
    <property type="entry name" value="MobA-like_NTP_Trfase"/>
</dbReference>
<evidence type="ECO:0000256" key="1">
    <source>
        <dbReference type="ARBA" id="ARBA00022679"/>
    </source>
</evidence>
<organism evidence="5 6">
    <name type="scientific">Catenovulum agarivorans DS-2</name>
    <dbReference type="NCBI Taxonomy" id="1328313"/>
    <lineage>
        <taxon>Bacteria</taxon>
        <taxon>Pseudomonadati</taxon>
        <taxon>Pseudomonadota</taxon>
        <taxon>Gammaproteobacteria</taxon>
        <taxon>Alteromonadales</taxon>
        <taxon>Alteromonadaceae</taxon>
        <taxon>Catenovulum</taxon>
    </lineage>
</organism>
<dbReference type="PANTHER" id="PTHR43584">
    <property type="entry name" value="NUCLEOTIDYL TRANSFERASE"/>
    <property type="match status" value="1"/>
</dbReference>
<keyword evidence="6" id="KW-1185">Reference proteome</keyword>
<dbReference type="GO" id="GO:0016779">
    <property type="term" value="F:nucleotidyltransferase activity"/>
    <property type="evidence" value="ECO:0007669"/>
    <property type="project" value="UniProtKB-KW"/>
</dbReference>
<keyword evidence="2" id="KW-0548">Nucleotidyltransferase</keyword>
<name>W7QW37_9ALTE</name>
<dbReference type="Gene3D" id="3.90.550.10">
    <property type="entry name" value="Spore Coat Polysaccharide Biosynthesis Protein SpsA, Chain A"/>
    <property type="match status" value="1"/>
</dbReference>
<dbReference type="InterPro" id="IPR029044">
    <property type="entry name" value="Nucleotide-diphossugar_trans"/>
</dbReference>
<proteinExistence type="predicted"/>
<reference evidence="5 6" key="1">
    <citation type="journal article" date="2014" name="Genome Announc.">
        <title>Draft Genome Sequence of the Agar-Degrading Bacterium Catenovulum sp. Strain DS-2, Isolated from Intestines of Haliotis diversicolor.</title>
        <authorList>
            <person name="Shan D."/>
            <person name="Li X."/>
            <person name="Gu Z."/>
            <person name="Wei G."/>
            <person name="Gao Z."/>
            <person name="Shao Z."/>
        </authorList>
    </citation>
    <scope>NUCLEOTIDE SEQUENCE [LARGE SCALE GENOMIC DNA]</scope>
    <source>
        <strain evidence="5 6">DS-2</strain>
    </source>
</reference>
<dbReference type="CDD" id="cd02523">
    <property type="entry name" value="PC_cytidylyltransferase"/>
    <property type="match status" value="1"/>
</dbReference>
<evidence type="ECO:0000313" key="6">
    <source>
        <dbReference type="Proteomes" id="UP000019276"/>
    </source>
</evidence>
<dbReference type="STRING" id="1328313.DS2_12463"/>
<accession>W7QW37</accession>
<gene>
    <name evidence="5" type="ORF">DS2_12463</name>
</gene>
<keyword evidence="3" id="KW-0460">Magnesium</keyword>
<evidence type="ECO:0000259" key="4">
    <source>
        <dbReference type="Pfam" id="PF12804"/>
    </source>
</evidence>
<dbReference type="PATRIC" id="fig|1328313.3.peg.2544"/>
<dbReference type="Pfam" id="PF12804">
    <property type="entry name" value="NTP_transf_3"/>
    <property type="match status" value="1"/>
</dbReference>
<feature type="domain" description="MobA-like NTP transferase" evidence="4">
    <location>
        <begin position="3"/>
        <end position="115"/>
    </location>
</feature>
<dbReference type="EMBL" id="ARZY01000023">
    <property type="protein sequence ID" value="EWH09495.1"/>
    <property type="molecule type" value="Genomic_DNA"/>
</dbReference>
<dbReference type="SUPFAM" id="SSF53448">
    <property type="entry name" value="Nucleotide-diphospho-sugar transferases"/>
    <property type="match status" value="1"/>
</dbReference>
<sequence>MKAIILAAGQGSRLRPYTDNKPKALVELFGKPLLEYQIEALKAAGVSDISIVTGYKGEQFNPYGKVVRNPNYLTSNMVASLFCAQSLLENLGCDLIISYGDIVYQQDTVKTLISDNSPISLVADKGWLPYWQRRMENPLEDAESFILAPNGSIAELGKKTNCYENIQAQYIGLIKLSQHIIPKILDFYQNLSREQTYDGKDFDNMYMTSFIQLLINDRFEVRPVFIERGWVEIDTCEDLEDNHAMASLSACLA</sequence>
<protein>
    <submittedName>
        <fullName evidence="5">Nucleotidyl transferase</fullName>
    </submittedName>
</protein>
<dbReference type="Proteomes" id="UP000019276">
    <property type="component" value="Unassembled WGS sequence"/>
</dbReference>